<dbReference type="Proteomes" id="UP000219327">
    <property type="component" value="Unassembled WGS sequence"/>
</dbReference>
<feature type="domain" description="Deoxynucleoside kinase" evidence="1">
    <location>
        <begin position="11"/>
        <end position="45"/>
    </location>
</feature>
<dbReference type="Gene3D" id="3.40.50.300">
    <property type="entry name" value="P-loop containing nucleotide triphosphate hydrolases"/>
    <property type="match status" value="1"/>
</dbReference>
<evidence type="ECO:0000313" key="3">
    <source>
        <dbReference type="Proteomes" id="UP000219327"/>
    </source>
</evidence>
<dbReference type="InterPro" id="IPR031314">
    <property type="entry name" value="DNK_dom"/>
</dbReference>
<organism evidence="2 3">
    <name type="scientific">OM182 bacterium MED-G24</name>
    <dbReference type="NCBI Taxonomy" id="1986255"/>
    <lineage>
        <taxon>Bacteria</taxon>
        <taxon>Pseudomonadati</taxon>
        <taxon>Pseudomonadota</taxon>
        <taxon>Gammaproteobacteria</taxon>
        <taxon>OMG group</taxon>
        <taxon>OM182 clade</taxon>
    </lineage>
</organism>
<dbReference type="SUPFAM" id="SSF52540">
    <property type="entry name" value="P-loop containing nucleoside triphosphate hydrolases"/>
    <property type="match status" value="1"/>
</dbReference>
<dbReference type="EMBL" id="NTKD01000024">
    <property type="protein sequence ID" value="PDH39445.1"/>
    <property type="molecule type" value="Genomic_DNA"/>
</dbReference>
<dbReference type="AlphaFoldDB" id="A0A2A5WSC5"/>
<reference evidence="2 3" key="1">
    <citation type="submission" date="2017-08" db="EMBL/GenBank/DDBJ databases">
        <title>Fine stratification of microbial communities through a metagenomic profile of the photic zone.</title>
        <authorList>
            <person name="Haro-Moreno J.M."/>
            <person name="Lopez-Perez M."/>
            <person name="De La Torre J."/>
            <person name="Picazo A."/>
            <person name="Camacho A."/>
            <person name="Rodriguez-Valera F."/>
        </authorList>
    </citation>
    <scope>NUCLEOTIDE SEQUENCE [LARGE SCALE GENOMIC DNA]</scope>
    <source>
        <strain evidence="2">MED-G24</strain>
    </source>
</reference>
<evidence type="ECO:0000313" key="2">
    <source>
        <dbReference type="EMBL" id="PDH39445.1"/>
    </source>
</evidence>
<dbReference type="InterPro" id="IPR027417">
    <property type="entry name" value="P-loop_NTPase"/>
</dbReference>
<gene>
    <name evidence="2" type="ORF">CNE99_05655</name>
</gene>
<proteinExistence type="predicted"/>
<sequence>MVKVSGSVKKSIAGNIGSGKSTLLEFLASNFDIQPFYEPNASNVDQGFKRAGLQHKHGYDQCFV</sequence>
<evidence type="ECO:0000259" key="1">
    <source>
        <dbReference type="Pfam" id="PF01712"/>
    </source>
</evidence>
<protein>
    <recommendedName>
        <fullName evidence="1">Deoxynucleoside kinase domain-containing protein</fullName>
    </recommendedName>
</protein>
<accession>A0A2A5WSC5</accession>
<dbReference type="Pfam" id="PF01712">
    <property type="entry name" value="dNK"/>
    <property type="match status" value="1"/>
</dbReference>
<name>A0A2A5WSC5_9GAMM</name>
<comment type="caution">
    <text evidence="2">The sequence shown here is derived from an EMBL/GenBank/DDBJ whole genome shotgun (WGS) entry which is preliminary data.</text>
</comment>